<dbReference type="EMBL" id="JACRSN010000004">
    <property type="protein sequence ID" value="MBC8533195.1"/>
    <property type="molecule type" value="Genomic_DNA"/>
</dbReference>
<comment type="caution">
    <text evidence="1">The sequence shown here is derived from an EMBL/GenBank/DDBJ whole genome shotgun (WGS) entry which is preliminary data.</text>
</comment>
<protein>
    <submittedName>
        <fullName evidence="1">Uncharacterized protein</fullName>
    </submittedName>
</protein>
<dbReference type="Proteomes" id="UP000651482">
    <property type="component" value="Unassembled WGS sequence"/>
</dbReference>
<evidence type="ECO:0000313" key="1">
    <source>
        <dbReference type="EMBL" id="MBC8533195.1"/>
    </source>
</evidence>
<keyword evidence="2" id="KW-1185">Reference proteome</keyword>
<dbReference type="AlphaFoldDB" id="A0A926HRW3"/>
<organism evidence="1 2">
    <name type="scientific">Yeguia hominis</name>
    <dbReference type="NCBI Taxonomy" id="2763662"/>
    <lineage>
        <taxon>Bacteria</taxon>
        <taxon>Bacillati</taxon>
        <taxon>Bacillota</taxon>
        <taxon>Clostridia</taxon>
        <taxon>Eubacteriales</taxon>
        <taxon>Yeguiaceae</taxon>
        <taxon>Yeguia</taxon>
    </lineage>
</organism>
<gene>
    <name evidence="1" type="ORF">IAG03_04100</name>
</gene>
<evidence type="ECO:0000313" key="2">
    <source>
        <dbReference type="Proteomes" id="UP000651482"/>
    </source>
</evidence>
<accession>A0A926HRW3</accession>
<name>A0A926HRW3_9FIRM</name>
<reference evidence="1" key="1">
    <citation type="submission" date="2020-08" db="EMBL/GenBank/DDBJ databases">
        <title>Genome public.</title>
        <authorList>
            <person name="Liu C."/>
            <person name="Sun Q."/>
        </authorList>
    </citation>
    <scope>NUCLEOTIDE SEQUENCE</scope>
    <source>
        <strain evidence="1">NSJ-40</strain>
    </source>
</reference>
<sequence length="82" mass="9606">MKRVKAACILQTLIFAQKPETGYTRDRALQINKEEVEHYKATLERSKTRYQIVDAVEQKDGSVVVHVRKQYNDKADVSEYFE</sequence>
<proteinExistence type="predicted"/>
<dbReference type="RefSeq" id="WP_249318543.1">
    <property type="nucleotide sequence ID" value="NZ_JACRSN010000004.1"/>
</dbReference>